<feature type="domain" description="DUF5689" evidence="1">
    <location>
        <begin position="40"/>
        <end position="245"/>
    </location>
</feature>
<dbReference type="RefSeq" id="WP_136880251.1">
    <property type="nucleotide sequence ID" value="NZ_SWDX01000004.1"/>
</dbReference>
<gene>
    <name evidence="2" type="ORF">FBD94_11030</name>
</gene>
<dbReference type="AlphaFoldDB" id="A0A4V5PDJ0"/>
<evidence type="ECO:0000313" key="3">
    <source>
        <dbReference type="Proteomes" id="UP000309594"/>
    </source>
</evidence>
<accession>A0A4V5PDJ0</accession>
<evidence type="ECO:0000259" key="1">
    <source>
        <dbReference type="Pfam" id="PF18942"/>
    </source>
</evidence>
<dbReference type="EMBL" id="SWDX01000004">
    <property type="protein sequence ID" value="TKC61076.1"/>
    <property type="molecule type" value="Genomic_DNA"/>
</dbReference>
<proteinExistence type="predicted"/>
<dbReference type="InterPro" id="IPR043744">
    <property type="entry name" value="DUF5689"/>
</dbReference>
<evidence type="ECO:0000313" key="2">
    <source>
        <dbReference type="EMBL" id="TKC61076.1"/>
    </source>
</evidence>
<organism evidence="2 3">
    <name type="scientific">Pedobacter hiemivivus</name>
    <dbReference type="NCBI Taxonomy" id="2530454"/>
    <lineage>
        <taxon>Bacteria</taxon>
        <taxon>Pseudomonadati</taxon>
        <taxon>Bacteroidota</taxon>
        <taxon>Sphingobacteriia</taxon>
        <taxon>Sphingobacteriales</taxon>
        <taxon>Sphingobacteriaceae</taxon>
        <taxon>Pedobacter</taxon>
    </lineage>
</organism>
<dbReference type="PROSITE" id="PS51257">
    <property type="entry name" value="PROKAR_LIPOPROTEIN"/>
    <property type="match status" value="1"/>
</dbReference>
<dbReference type="Proteomes" id="UP000309594">
    <property type="component" value="Unassembled WGS sequence"/>
</dbReference>
<reference evidence="2 3" key="1">
    <citation type="submission" date="2019-04" db="EMBL/GenBank/DDBJ databases">
        <title>Pedobacter sp. RP-1-16 sp. nov., isolated from Arctic soil.</title>
        <authorList>
            <person name="Dahal R.H."/>
            <person name="Kim D.-U."/>
        </authorList>
    </citation>
    <scope>NUCLEOTIDE SEQUENCE [LARGE SCALE GENOMIC DNA]</scope>
    <source>
        <strain evidence="2 3">RP-1-16</strain>
    </source>
</reference>
<comment type="caution">
    <text evidence="2">The sequence shown here is derived from an EMBL/GenBank/DDBJ whole genome shotgun (WGS) entry which is preliminary data.</text>
</comment>
<protein>
    <recommendedName>
        <fullName evidence="1">DUF5689 domain-containing protein</fullName>
    </recommendedName>
</protein>
<sequence>MRKILNKHILIIGAFIVALAACKRDSDYMIVTPSPFISNLDLKKLYKGADVTLTKELTREAISVQGQVTSDHSGHNLPEGLLFIQNLRQVSSGIDSLRGIAINVGAAAANYVPGDSVQIKIEGGVLKRVNGILQITGVSASDIVKVKSGVKLFYTPVSAITLFAKPDNFEGCLVKINNCNFEPNIGVETLEGVKTLNEGSGDMQMHVNATANFKNELLPYSANVTGLLIPSSTGVPQVWPRIKADFEATSIVVDPSIPLGPHPAIITGYLADPTGTDANYEYIQFMATQDLDFRQKNFSVYTTNNAGASTPTGFPVAGWNTGDLRTYKLVITRGTVAKGKFFYVGGYKQISGVGSRDISQANWVVSKLYANVGGEDGIGTKTSNLLGNSGNPAGIAIFPFTNVELKSVPSDVIFYGGTGGSMFGSGVGYSICNNDFYNIKDGNTDQPFFRQGKNTAILVIPGVNAFSFLGGVYDAAAKKWITKRTHNSVAIGTTSPLTLIEERPVDDKLPMTKLIN</sequence>
<name>A0A4V5PDJ0_9SPHI</name>
<dbReference type="Pfam" id="PF18942">
    <property type="entry name" value="DUF5689"/>
    <property type="match status" value="1"/>
</dbReference>